<dbReference type="Proteomes" id="UP000005408">
    <property type="component" value="Unassembled WGS sequence"/>
</dbReference>
<dbReference type="InterPro" id="IPR027417">
    <property type="entry name" value="P-loop_NTPase"/>
</dbReference>
<dbReference type="Pfam" id="PF20720">
    <property type="entry name" value="nSTAND3"/>
    <property type="match status" value="1"/>
</dbReference>
<reference evidence="3" key="1">
    <citation type="submission" date="2022-08" db="UniProtKB">
        <authorList>
            <consortium name="EnsemblMetazoa"/>
        </authorList>
    </citation>
    <scope>IDENTIFICATION</scope>
    <source>
        <strain evidence="3">05x7-T-G4-1.051#20</strain>
    </source>
</reference>
<keyword evidence="4" id="KW-1185">Reference proteome</keyword>
<keyword evidence="1" id="KW-0812">Transmembrane</keyword>
<dbReference type="AlphaFoldDB" id="A0A8W8N5I3"/>
<evidence type="ECO:0000256" key="1">
    <source>
        <dbReference type="SAM" id="Phobius"/>
    </source>
</evidence>
<evidence type="ECO:0000313" key="3">
    <source>
        <dbReference type="EnsemblMetazoa" id="G3977.1:cds"/>
    </source>
</evidence>
<organism evidence="3 4">
    <name type="scientific">Magallana gigas</name>
    <name type="common">Pacific oyster</name>
    <name type="synonym">Crassostrea gigas</name>
    <dbReference type="NCBI Taxonomy" id="29159"/>
    <lineage>
        <taxon>Eukaryota</taxon>
        <taxon>Metazoa</taxon>
        <taxon>Spiralia</taxon>
        <taxon>Lophotrochozoa</taxon>
        <taxon>Mollusca</taxon>
        <taxon>Bivalvia</taxon>
        <taxon>Autobranchia</taxon>
        <taxon>Pteriomorphia</taxon>
        <taxon>Ostreida</taxon>
        <taxon>Ostreoidea</taxon>
        <taxon>Ostreidae</taxon>
        <taxon>Magallana</taxon>
    </lineage>
</organism>
<keyword evidence="1" id="KW-1133">Transmembrane helix</keyword>
<keyword evidence="1" id="KW-0472">Membrane</keyword>
<name>A0A8W8N5I3_MAGGI</name>
<sequence>MDKTRFNPGPELCPFDSVKWERLKGIWNCSDQELYHCLPNQYNIPGQICVKPNWVLKNYCPIYNTAAAKIDLIPCDSQYGACSNNDYRSNLVYMYSGCLNKTEILKETTTYTPPIVSFALPLHFIIIIIVAASLLLIFAGSIFFFCRRRKAKYYETGEYQLGQSEIPTGFQKTNDYLKSRVFTSSKFYEHAIGVLDVYRCITIVGPPGCGKTVTALQLASRKCGRGGKSQLYFCQTLEEVLTTAQENNDAYIIVDEFLDKYFYYPSTLDEAVESLNVICNELVIVVVDLICTNKRLLMAMNHVLDDGLTTILKYFFDNWSKDKDIKEKRSFCILVLAAFLGGEISPRNLSGHVTGPVFNRICCEFKCQSDESNTIENETEGKAKRNSNYECDELQSDKELFQTNLRLKSCLFRISRGQDDPLFVFQHSSLLRYVLVYVKKAKSDNFFIQNATLKVLLNNCWLEVGIIDQFLPGKEKTTLESPLGSVSLSTSATKSLVERIFSEVKDGYRIPDWEKHAFMNRKIFSDLWVKSTEAIQMQESGVNECASNTVRGNMPPTQ</sequence>
<dbReference type="Gene3D" id="3.40.50.300">
    <property type="entry name" value="P-loop containing nucleotide triphosphate hydrolases"/>
    <property type="match status" value="1"/>
</dbReference>
<accession>A0A8W8N5I3</accession>
<feature type="transmembrane region" description="Helical" evidence="1">
    <location>
        <begin position="122"/>
        <end position="146"/>
    </location>
</feature>
<dbReference type="SUPFAM" id="SSF52540">
    <property type="entry name" value="P-loop containing nucleoside triphosphate hydrolases"/>
    <property type="match status" value="1"/>
</dbReference>
<protein>
    <recommendedName>
        <fullName evidence="2">Novel STAND NTPase 3 domain-containing protein</fullName>
    </recommendedName>
</protein>
<evidence type="ECO:0000313" key="4">
    <source>
        <dbReference type="Proteomes" id="UP000005408"/>
    </source>
</evidence>
<feature type="domain" description="Novel STAND NTPase 3" evidence="2">
    <location>
        <begin position="182"/>
        <end position="273"/>
    </location>
</feature>
<dbReference type="EnsemblMetazoa" id="G3977.1">
    <property type="protein sequence ID" value="G3977.1:cds"/>
    <property type="gene ID" value="G3977"/>
</dbReference>
<dbReference type="InterPro" id="IPR049050">
    <property type="entry name" value="nSTAND3"/>
</dbReference>
<proteinExistence type="predicted"/>
<evidence type="ECO:0000259" key="2">
    <source>
        <dbReference type="Pfam" id="PF20720"/>
    </source>
</evidence>